<proteinExistence type="predicted"/>
<protein>
    <submittedName>
        <fullName evidence="2">Uncharacterized protein</fullName>
    </submittedName>
</protein>
<gene>
    <name evidence="2" type="ORF">VIBNI_A3392</name>
</gene>
<accession>U4K293</accession>
<keyword evidence="1" id="KW-0472">Membrane</keyword>
<feature type="transmembrane region" description="Helical" evidence="1">
    <location>
        <begin position="15"/>
        <end position="37"/>
    </location>
</feature>
<dbReference type="EMBL" id="FO203526">
    <property type="protein sequence ID" value="CCO59381.1"/>
    <property type="molecule type" value="Genomic_DNA"/>
</dbReference>
<keyword evidence="1" id="KW-0812">Transmembrane</keyword>
<evidence type="ECO:0000313" key="2">
    <source>
        <dbReference type="EMBL" id="CCO59381.1"/>
    </source>
</evidence>
<organism evidence="2 3">
    <name type="scientific">Vibrio nigripulchritudo</name>
    <dbReference type="NCBI Taxonomy" id="28173"/>
    <lineage>
        <taxon>Bacteria</taxon>
        <taxon>Pseudomonadati</taxon>
        <taxon>Pseudomonadota</taxon>
        <taxon>Gammaproteobacteria</taxon>
        <taxon>Vibrionales</taxon>
        <taxon>Vibrionaceae</taxon>
        <taxon>Vibrio</taxon>
    </lineage>
</organism>
<evidence type="ECO:0000256" key="1">
    <source>
        <dbReference type="SAM" id="Phobius"/>
    </source>
</evidence>
<name>U4K293_9VIBR</name>
<reference evidence="2 3" key="1">
    <citation type="journal article" date="2013" name="ISME J.">
        <title>Comparative genomics of pathogenic lineages of Vibrio nigripulchritudo identifies virulence-associated traits.</title>
        <authorList>
            <person name="Goudenege D."/>
            <person name="Labreuche Y."/>
            <person name="Krin E."/>
            <person name="Ansquer D."/>
            <person name="Mangenot S."/>
            <person name="Calteau A."/>
            <person name="Medigue C."/>
            <person name="Mazel D."/>
            <person name="Polz M.F."/>
            <person name="Le Roux F."/>
        </authorList>
    </citation>
    <scope>NUCLEOTIDE SEQUENCE [LARGE SCALE GENOMIC DNA]</scope>
    <source>
        <strain evidence="3">SnF1</strain>
    </source>
</reference>
<dbReference type="AlphaFoldDB" id="U4K293"/>
<sequence>MSTIYAQTEQKHPKLQYVIVFLVNISYPLLVLFNVYLSNKSLLVILNLIFPIFSKE</sequence>
<dbReference type="STRING" id="28173.VIBNI_A3392"/>
<keyword evidence="3" id="KW-1185">Reference proteome</keyword>
<dbReference type="KEGG" id="vni:VIBNI_A3392"/>
<evidence type="ECO:0000313" key="3">
    <source>
        <dbReference type="Proteomes" id="UP000016895"/>
    </source>
</evidence>
<dbReference type="Proteomes" id="UP000016895">
    <property type="component" value="Chromosome 1"/>
</dbReference>
<keyword evidence="1" id="KW-1133">Transmembrane helix</keyword>